<evidence type="ECO:0000313" key="1">
    <source>
        <dbReference type="EMBL" id="MBD2843912.1"/>
    </source>
</evidence>
<organism evidence="1 2">
    <name type="scientific">Paenibacillus sabuli</name>
    <dbReference type="NCBI Taxonomy" id="2772509"/>
    <lineage>
        <taxon>Bacteria</taxon>
        <taxon>Bacillati</taxon>
        <taxon>Bacillota</taxon>
        <taxon>Bacilli</taxon>
        <taxon>Bacillales</taxon>
        <taxon>Paenibacillaceae</taxon>
        <taxon>Paenibacillus</taxon>
    </lineage>
</organism>
<name>A0A927BNQ4_9BACL</name>
<sequence length="339" mass="37730">MWSDTGALFVVPSDTEIQINLVRGAWGDEMPGYYLREVVTTGGPGQLQTLVLDANDPSVKKVEVPEETTALYMSASSDYNLYSPSLIDEYGTARYFYATAGIYAARAMQASDEELWLGPVTVEQEGQQLEWPLDPELAHIYTDAWFTSSAVTDKKGNFRFGHDEDYLPWLSVYPSDRMLFAEALRGNMHYGYRMYVDEEDLKPGQVMGLLAGSPQRLDVRQLGADGVIRMDEPGVIRVGLLDEYANLFDYIGLYQPVVLQQSKDEAFVSQIKSIEITVRDAKGNEMDQHWWENAYYIDRAGTYRVTPAGTDCPGGSGPDAGAAGYSAGWRGRDVADFPP</sequence>
<keyword evidence="2" id="KW-1185">Reference proteome</keyword>
<reference evidence="1" key="1">
    <citation type="submission" date="2020-09" db="EMBL/GenBank/DDBJ databases">
        <title>A novel bacterium of genus Paenibacillus, isolated from South China Sea.</title>
        <authorList>
            <person name="Huang H."/>
            <person name="Mo K."/>
            <person name="Hu Y."/>
        </authorList>
    </citation>
    <scope>NUCLEOTIDE SEQUENCE</scope>
    <source>
        <strain evidence="1">IB182496</strain>
    </source>
</reference>
<comment type="caution">
    <text evidence="1">The sequence shown here is derived from an EMBL/GenBank/DDBJ whole genome shotgun (WGS) entry which is preliminary data.</text>
</comment>
<accession>A0A927BNQ4</accession>
<evidence type="ECO:0000313" key="2">
    <source>
        <dbReference type="Proteomes" id="UP000621560"/>
    </source>
</evidence>
<gene>
    <name evidence="1" type="ORF">IDH44_01795</name>
</gene>
<dbReference type="RefSeq" id="WP_190914102.1">
    <property type="nucleotide sequence ID" value="NZ_JACXIZ010000006.1"/>
</dbReference>
<protein>
    <submittedName>
        <fullName evidence="1">Uncharacterized protein</fullName>
    </submittedName>
</protein>
<proteinExistence type="predicted"/>
<dbReference type="EMBL" id="JACXIZ010000006">
    <property type="protein sequence ID" value="MBD2843912.1"/>
    <property type="molecule type" value="Genomic_DNA"/>
</dbReference>
<dbReference type="Proteomes" id="UP000621560">
    <property type="component" value="Unassembled WGS sequence"/>
</dbReference>
<dbReference type="AlphaFoldDB" id="A0A927BNQ4"/>